<feature type="region of interest" description="Disordered" evidence="1">
    <location>
        <begin position="115"/>
        <end position="145"/>
    </location>
</feature>
<dbReference type="Proteomes" id="UP000694918">
    <property type="component" value="Unplaced"/>
</dbReference>
<feature type="compositionally biased region" description="Basic and acidic residues" evidence="1">
    <location>
        <begin position="253"/>
        <end position="311"/>
    </location>
</feature>
<dbReference type="InterPro" id="IPR004238">
    <property type="entry name" value="ECP63-like_dom"/>
</dbReference>
<accession>A0AAJ6TRX7</accession>
<feature type="region of interest" description="Disordered" evidence="1">
    <location>
        <begin position="253"/>
        <end position="312"/>
    </location>
</feature>
<feature type="compositionally biased region" description="Basic and acidic residues" evidence="1">
    <location>
        <begin position="79"/>
        <end position="101"/>
    </location>
</feature>
<dbReference type="Gene3D" id="1.20.120.20">
    <property type="entry name" value="Apolipoprotein"/>
    <property type="match status" value="1"/>
</dbReference>
<dbReference type="PANTHER" id="PTHR47877">
    <property type="entry name" value="LATE EMBRYOGENESIS ABUNDANT DOMAIN-CONTAINING PROTEIN / LEA DOMAIN-CONTAINING PROTEIN"/>
    <property type="match status" value="1"/>
</dbReference>
<feature type="region of interest" description="Disordered" evidence="1">
    <location>
        <begin position="74"/>
        <end position="101"/>
    </location>
</feature>
<evidence type="ECO:0000256" key="1">
    <source>
        <dbReference type="SAM" id="MobiDB-lite"/>
    </source>
</evidence>
<dbReference type="GeneID" id="105119560"/>
<protein>
    <submittedName>
        <fullName evidence="4">Embryonic protein DC-8</fullName>
    </submittedName>
</protein>
<dbReference type="PANTHER" id="PTHR47877:SF4">
    <property type="entry name" value="LATE EMBRYOGENESIS ABUNDANT PROTEIN ECP63"/>
    <property type="match status" value="1"/>
</dbReference>
<evidence type="ECO:0000313" key="4">
    <source>
        <dbReference type="RefSeq" id="XP_011016011.1"/>
    </source>
</evidence>
<dbReference type="AlphaFoldDB" id="A0AAJ6TRX7"/>
<dbReference type="Pfam" id="PF02987">
    <property type="entry name" value="LEA_4"/>
    <property type="match status" value="1"/>
</dbReference>
<feature type="compositionally biased region" description="Basic and acidic residues" evidence="1">
    <location>
        <begin position="126"/>
        <end position="145"/>
    </location>
</feature>
<organism evidence="3 4">
    <name type="scientific">Populus euphratica</name>
    <name type="common">Euphrates poplar</name>
    <dbReference type="NCBI Taxonomy" id="75702"/>
    <lineage>
        <taxon>Eukaryota</taxon>
        <taxon>Viridiplantae</taxon>
        <taxon>Streptophyta</taxon>
        <taxon>Embryophyta</taxon>
        <taxon>Tracheophyta</taxon>
        <taxon>Spermatophyta</taxon>
        <taxon>Magnoliopsida</taxon>
        <taxon>eudicotyledons</taxon>
        <taxon>Gunneridae</taxon>
        <taxon>Pentapetalae</taxon>
        <taxon>rosids</taxon>
        <taxon>fabids</taxon>
        <taxon>Malpighiales</taxon>
        <taxon>Salicaceae</taxon>
        <taxon>Saliceae</taxon>
        <taxon>Populus</taxon>
    </lineage>
</organism>
<reference evidence="4" key="1">
    <citation type="submission" date="2025-08" db="UniProtKB">
        <authorList>
            <consortium name="RefSeq"/>
        </authorList>
    </citation>
    <scope>IDENTIFICATION</scope>
</reference>
<evidence type="ECO:0000313" key="3">
    <source>
        <dbReference type="Proteomes" id="UP000694918"/>
    </source>
</evidence>
<dbReference type="KEGG" id="peu:105119560"/>
<dbReference type="GO" id="GO:0009631">
    <property type="term" value="P:cold acclimation"/>
    <property type="evidence" value="ECO:0007669"/>
    <property type="project" value="TreeGrafter"/>
</dbReference>
<dbReference type="RefSeq" id="XP_011016011.1">
    <property type="nucleotide sequence ID" value="XM_011017709.1"/>
</dbReference>
<name>A0AAJ6TRX7_POPEU</name>
<sequence>MASRQEKEERAEAAAWQAASDLRDVNRERECYEEREAKMATDQPQQERPGVIGSVLRSVADTLGHAKDAVVGKSFEAAEQTRETADAAEEKARENKDSVAEKAKGYKYYTTQKAKETTDSAASKINETKESAKEKVEKTKESAKQKIGEYEDKAKEYKDYAAQKAKDTKDSVMGKVDEYKDYASEKAKETKNSALEKTGEYKDYAAEKSKETKDYTAEKAKEGKDVTVSKLGGLTESAKDAARKAVDFLSGKKEEVKEKAAETTEATKEKLSETEEVARRKTEGMKLRAEEHREEAAQKEAKDIEAERGTTTRETIFDSLGFGSIKDTIRGKLTTAEDIAEETKAARERGGTGRKCLNKDTGNEEMVIPIEENATGAVASILKASDQMSGQTFNDVGRMDDEGVIRVEMECTPKLSKDR</sequence>
<dbReference type="GO" id="GO:0005829">
    <property type="term" value="C:cytosol"/>
    <property type="evidence" value="ECO:0007669"/>
    <property type="project" value="TreeGrafter"/>
</dbReference>
<dbReference type="Gene3D" id="6.10.140.1430">
    <property type="match status" value="1"/>
</dbReference>
<proteinExistence type="predicted"/>
<evidence type="ECO:0000259" key="2">
    <source>
        <dbReference type="Pfam" id="PF02987"/>
    </source>
</evidence>
<feature type="domain" description="Late embryogenesis abundant protein ECP63-like" evidence="2">
    <location>
        <begin position="180"/>
        <end position="218"/>
    </location>
</feature>
<keyword evidence="3" id="KW-1185">Reference proteome</keyword>
<gene>
    <name evidence="4" type="primary">LOC105119560</name>
</gene>